<reference evidence="2 3" key="1">
    <citation type="journal article" date="2016" name="Genome Biol. Evol.">
        <title>Gene Family Evolution Reflects Adaptation to Soil Environmental Stressors in the Genome of the Collembolan Orchesella cincta.</title>
        <authorList>
            <person name="Faddeeva-Vakhrusheva A."/>
            <person name="Derks M.F."/>
            <person name="Anvar S.Y."/>
            <person name="Agamennone V."/>
            <person name="Suring W."/>
            <person name="Smit S."/>
            <person name="van Straalen N.M."/>
            <person name="Roelofs D."/>
        </authorList>
    </citation>
    <scope>NUCLEOTIDE SEQUENCE [LARGE SCALE GENOMIC DNA]</scope>
    <source>
        <tissue evidence="2">Mixed pool</tissue>
    </source>
</reference>
<protein>
    <submittedName>
        <fullName evidence="2">Uncharacterized protein</fullName>
    </submittedName>
</protein>
<feature type="transmembrane region" description="Helical" evidence="1">
    <location>
        <begin position="79"/>
        <end position="102"/>
    </location>
</feature>
<name>A0A1D2ML72_ORCCI</name>
<accession>A0A1D2ML72</accession>
<dbReference type="AlphaFoldDB" id="A0A1D2ML72"/>
<evidence type="ECO:0000313" key="3">
    <source>
        <dbReference type="Proteomes" id="UP000094527"/>
    </source>
</evidence>
<feature type="transmembrane region" description="Helical" evidence="1">
    <location>
        <begin position="114"/>
        <end position="134"/>
    </location>
</feature>
<keyword evidence="1" id="KW-0472">Membrane</keyword>
<keyword evidence="3" id="KW-1185">Reference proteome</keyword>
<feature type="transmembrane region" description="Helical" evidence="1">
    <location>
        <begin position="34"/>
        <end position="59"/>
    </location>
</feature>
<evidence type="ECO:0000313" key="2">
    <source>
        <dbReference type="EMBL" id="ODM93584.1"/>
    </source>
</evidence>
<evidence type="ECO:0000256" key="1">
    <source>
        <dbReference type="SAM" id="Phobius"/>
    </source>
</evidence>
<keyword evidence="1" id="KW-0812">Transmembrane</keyword>
<dbReference type="EMBL" id="LJIJ01000952">
    <property type="protein sequence ID" value="ODM93584.1"/>
    <property type="molecule type" value="Genomic_DNA"/>
</dbReference>
<sequence length="227" mass="25518">MNSAVAPIIIPTPSCSVDETRKCGFRACFTRRHAVILIAVLEMMGSLAGMCVYGYATYVQPSMNYLVPIPQDLCNAKDIVRGVMFVFILLCSLEFFLAVYLLEAARASQINRLRFWLCAMLTYLALISVVIIGMEFGGIRSPTMNAAAFINIFVRFMEILIVYVYVEQETMKKRRLMKNSGRLMESSLTIASEIDVEDLPATPVNSRNDVAVVGVVEDEIPRHWRRA</sequence>
<comment type="caution">
    <text evidence="2">The sequence shown here is derived from an EMBL/GenBank/DDBJ whole genome shotgun (WGS) entry which is preliminary data.</text>
</comment>
<proteinExistence type="predicted"/>
<dbReference type="Proteomes" id="UP000094527">
    <property type="component" value="Unassembled WGS sequence"/>
</dbReference>
<organism evidence="2 3">
    <name type="scientific">Orchesella cincta</name>
    <name type="common">Springtail</name>
    <name type="synonym">Podura cincta</name>
    <dbReference type="NCBI Taxonomy" id="48709"/>
    <lineage>
        <taxon>Eukaryota</taxon>
        <taxon>Metazoa</taxon>
        <taxon>Ecdysozoa</taxon>
        <taxon>Arthropoda</taxon>
        <taxon>Hexapoda</taxon>
        <taxon>Collembola</taxon>
        <taxon>Entomobryomorpha</taxon>
        <taxon>Entomobryoidea</taxon>
        <taxon>Orchesellidae</taxon>
        <taxon>Orchesellinae</taxon>
        <taxon>Orchesella</taxon>
    </lineage>
</organism>
<keyword evidence="1" id="KW-1133">Transmembrane helix</keyword>
<gene>
    <name evidence="2" type="ORF">Ocin01_13101</name>
</gene>
<dbReference type="OMA" id="FMEILIV"/>
<feature type="transmembrane region" description="Helical" evidence="1">
    <location>
        <begin position="146"/>
        <end position="166"/>
    </location>
</feature>